<reference evidence="2 3" key="1">
    <citation type="submission" date="2019-12" db="EMBL/GenBank/DDBJ databases">
        <title>Draft genome sequence of Pseudomonas otitidis recovered from a chicken carcass.</title>
        <authorList>
            <person name="Vieira T.R."/>
            <person name="Oliviera E.F.C."/>
            <person name="Silva N.M.V."/>
            <person name="Sambrano G.E."/>
            <person name="Cibulski S.P."/>
            <person name="Cardoso M.R.I."/>
        </authorList>
    </citation>
    <scope>NUCLEOTIDE SEQUENCE [LARGE SCALE GENOMIC DNA]</scope>
    <source>
        <strain evidence="2 3">25_K</strain>
    </source>
</reference>
<reference evidence="1 4" key="2">
    <citation type="journal article" date="2020" name="Microbiol. Resour. Announc.">
        <title>Complete genome sequence of Pseudomonas otitidis strain MrB4, isolated from Lake Biwa in Japan.</title>
        <authorList>
            <person name="Miyazaki K."/>
            <person name="Hase E."/>
            <person name="Maruya T."/>
        </authorList>
    </citation>
    <scope>NUCLEOTIDE SEQUENCE [LARGE SCALE GENOMIC DNA]</scope>
    <source>
        <strain evidence="1 4">MrB4</strain>
    </source>
</reference>
<keyword evidence="1" id="KW-0378">Hydrolase</keyword>
<protein>
    <submittedName>
        <fullName evidence="1">Glycosyl hydrolase</fullName>
    </submittedName>
</protein>
<dbReference type="CDD" id="cd15482">
    <property type="entry name" value="Sialidase_non-viral"/>
    <property type="match status" value="1"/>
</dbReference>
<evidence type="ECO:0000313" key="3">
    <source>
        <dbReference type="Proteomes" id="UP000461288"/>
    </source>
</evidence>
<dbReference type="InterPro" id="IPR052025">
    <property type="entry name" value="Xyloglucanase_GH74"/>
</dbReference>
<dbReference type="Proteomes" id="UP000461288">
    <property type="component" value="Unassembled WGS sequence"/>
</dbReference>
<dbReference type="Gene3D" id="2.130.10.10">
    <property type="entry name" value="YVTN repeat-like/Quinoprotein amine dehydrogenase"/>
    <property type="match status" value="3"/>
</dbReference>
<evidence type="ECO:0000313" key="1">
    <source>
        <dbReference type="EMBL" id="BCA28117.1"/>
    </source>
</evidence>
<dbReference type="InterPro" id="IPR015943">
    <property type="entry name" value="WD40/YVTN_repeat-like_dom_sf"/>
</dbReference>
<dbReference type="GO" id="GO:0016787">
    <property type="term" value="F:hydrolase activity"/>
    <property type="evidence" value="ECO:0007669"/>
    <property type="project" value="UniProtKB-KW"/>
</dbReference>
<sequence length="351" mass="38595">MSNGTLLVATVGQAVIRSADQGRSWHRLGLGQPLEFDAITRSLSLSPQAPEVIYAGADVGLIVSRDVGNSWTRVESPFNGQTVWKVAVDPQDPQRIFVGTGAPSRAVLWRSLDAGASWYRVPVEIPEFCGGVNRPRLLAFAYDPTDRQQVWFGLEEGGLFHSRDGGDTFTRVDDRLLWDYHSDIHNIQVLPNHGRKVIVVACVNAVYRSVDEGLTWEGTLAREAFGLYYVRALNAPLGSQDTLYLSISDGTPGTTSKILVSRDCAASWEVLPLPQQPNSCVWAIAFDPSNPRRIVAGTKYGHLFTSENGGDGWQKQWRDFSEIADVLWTPAVADIRPAHQSIVTPTIATQP</sequence>
<dbReference type="KEGG" id="poj:PtoMrB4_20940"/>
<evidence type="ECO:0000313" key="4">
    <source>
        <dbReference type="Proteomes" id="UP000501237"/>
    </source>
</evidence>
<gene>
    <name evidence="2" type="ORF">GO594_14825</name>
    <name evidence="1" type="ORF">PtoMrB4_20940</name>
</gene>
<dbReference type="EMBL" id="WTFN01000033">
    <property type="protein sequence ID" value="MWK57254.1"/>
    <property type="molecule type" value="Genomic_DNA"/>
</dbReference>
<proteinExistence type="predicted"/>
<dbReference type="AlphaFoldDB" id="A0A679GN64"/>
<dbReference type="GO" id="GO:0010411">
    <property type="term" value="P:xyloglucan metabolic process"/>
    <property type="evidence" value="ECO:0007669"/>
    <property type="project" value="TreeGrafter"/>
</dbReference>
<dbReference type="Proteomes" id="UP000501237">
    <property type="component" value="Chromosome"/>
</dbReference>
<dbReference type="PANTHER" id="PTHR43739">
    <property type="entry name" value="XYLOGLUCANASE (EUROFUNG)"/>
    <property type="match status" value="1"/>
</dbReference>
<dbReference type="SUPFAM" id="SSF110296">
    <property type="entry name" value="Oligoxyloglucan reducing end-specific cellobiohydrolase"/>
    <property type="match status" value="1"/>
</dbReference>
<dbReference type="EMBL" id="AP022642">
    <property type="protein sequence ID" value="BCA28117.1"/>
    <property type="molecule type" value="Genomic_DNA"/>
</dbReference>
<organism evidence="1 4">
    <name type="scientific">Metapseudomonas otitidis</name>
    <dbReference type="NCBI Taxonomy" id="319939"/>
    <lineage>
        <taxon>Bacteria</taxon>
        <taxon>Pseudomonadati</taxon>
        <taxon>Pseudomonadota</taxon>
        <taxon>Gammaproteobacteria</taxon>
        <taxon>Pseudomonadales</taxon>
        <taxon>Pseudomonadaceae</taxon>
        <taxon>Metapseudomonas</taxon>
    </lineage>
</organism>
<dbReference type="RefSeq" id="WP_107331052.1">
    <property type="nucleotide sequence ID" value="NZ_AP022642.1"/>
</dbReference>
<accession>A0A679GN64</accession>
<dbReference type="GeneID" id="57397316"/>
<name>A0A679GN64_9GAMM</name>
<evidence type="ECO:0000313" key="2">
    <source>
        <dbReference type="EMBL" id="MWK57254.1"/>
    </source>
</evidence>
<dbReference type="PANTHER" id="PTHR43739:SF5">
    <property type="entry name" value="EXO-ALPHA-SIALIDASE"/>
    <property type="match status" value="1"/>
</dbReference>